<evidence type="ECO:0000313" key="3">
    <source>
        <dbReference type="Proteomes" id="UP000295008"/>
    </source>
</evidence>
<dbReference type="AlphaFoldDB" id="A0A4R1S2D2"/>
<sequence length="47" mass="5064">MSFEIGTVIVVGIIFGLFFYGAHQADKAVAAKAEAKRRAQAKTASRH</sequence>
<dbReference type="RefSeq" id="WP_165907846.1">
    <property type="nucleotide sequence ID" value="NZ_SLUN01000005.1"/>
</dbReference>
<keyword evidence="1" id="KW-1133">Transmembrane helix</keyword>
<evidence type="ECO:0000313" key="2">
    <source>
        <dbReference type="EMBL" id="TCL73345.1"/>
    </source>
</evidence>
<keyword evidence="3" id="KW-1185">Reference proteome</keyword>
<keyword evidence="1" id="KW-0472">Membrane</keyword>
<reference evidence="2 3" key="1">
    <citation type="submission" date="2019-03" db="EMBL/GenBank/DDBJ databases">
        <title>Genomic Encyclopedia of Type Strains, Phase IV (KMG-IV): sequencing the most valuable type-strain genomes for metagenomic binning, comparative biology and taxonomic classification.</title>
        <authorList>
            <person name="Goeker M."/>
        </authorList>
    </citation>
    <scope>NUCLEOTIDE SEQUENCE [LARGE SCALE GENOMIC DNA]</scope>
    <source>
        <strain evidence="2 3">LX-B</strain>
    </source>
</reference>
<proteinExistence type="predicted"/>
<protein>
    <submittedName>
        <fullName evidence="2">Uncharacterized protein</fullName>
    </submittedName>
</protein>
<keyword evidence="1" id="KW-0812">Transmembrane</keyword>
<dbReference type="Proteomes" id="UP000295008">
    <property type="component" value="Unassembled WGS sequence"/>
</dbReference>
<evidence type="ECO:0000256" key="1">
    <source>
        <dbReference type="SAM" id="Phobius"/>
    </source>
</evidence>
<organism evidence="2 3">
    <name type="scientific">Hydrogenispora ethanolica</name>
    <dbReference type="NCBI Taxonomy" id="1082276"/>
    <lineage>
        <taxon>Bacteria</taxon>
        <taxon>Bacillati</taxon>
        <taxon>Bacillota</taxon>
        <taxon>Hydrogenispora</taxon>
    </lineage>
</organism>
<name>A0A4R1S2D2_HYDET</name>
<accession>A0A4R1S2D2</accession>
<dbReference type="EMBL" id="SLUN01000005">
    <property type="protein sequence ID" value="TCL73345.1"/>
    <property type="molecule type" value="Genomic_DNA"/>
</dbReference>
<comment type="caution">
    <text evidence="2">The sequence shown here is derived from an EMBL/GenBank/DDBJ whole genome shotgun (WGS) entry which is preliminary data.</text>
</comment>
<feature type="transmembrane region" description="Helical" evidence="1">
    <location>
        <begin position="6"/>
        <end position="22"/>
    </location>
</feature>
<gene>
    <name evidence="2" type="ORF">EDC14_1005209</name>
</gene>